<keyword evidence="3" id="KW-0112">Calmodulin-binding</keyword>
<proteinExistence type="predicted"/>
<evidence type="ECO:0000256" key="2">
    <source>
        <dbReference type="ARBA" id="ARBA00022490"/>
    </source>
</evidence>
<feature type="compositionally biased region" description="Polar residues" evidence="4">
    <location>
        <begin position="133"/>
        <end position="144"/>
    </location>
</feature>
<dbReference type="AlphaFoldDB" id="A0A9W9PHW8"/>
<dbReference type="GO" id="GO:0000922">
    <property type="term" value="C:spindle pole"/>
    <property type="evidence" value="ECO:0007669"/>
    <property type="project" value="TreeGrafter"/>
</dbReference>
<evidence type="ECO:0000256" key="3">
    <source>
        <dbReference type="ARBA" id="ARBA00022860"/>
    </source>
</evidence>
<comment type="caution">
    <text evidence="5">The sequence shown here is derived from an EMBL/GenBank/DDBJ whole genome shotgun (WGS) entry which is preliminary data.</text>
</comment>
<dbReference type="InterPro" id="IPR051185">
    <property type="entry name" value="ASPM"/>
</dbReference>
<dbReference type="GO" id="GO:0051295">
    <property type="term" value="P:establishment of meiotic spindle localization"/>
    <property type="evidence" value="ECO:0007669"/>
    <property type="project" value="TreeGrafter"/>
</dbReference>
<dbReference type="GO" id="GO:0005737">
    <property type="term" value="C:cytoplasm"/>
    <property type="evidence" value="ECO:0007669"/>
    <property type="project" value="UniProtKB-SubCell"/>
</dbReference>
<accession>A0A9W9PHW8</accession>
<organism evidence="5 6">
    <name type="scientific">Penicillium chermesinum</name>
    <dbReference type="NCBI Taxonomy" id="63820"/>
    <lineage>
        <taxon>Eukaryota</taxon>
        <taxon>Fungi</taxon>
        <taxon>Dikarya</taxon>
        <taxon>Ascomycota</taxon>
        <taxon>Pezizomycotina</taxon>
        <taxon>Eurotiomycetes</taxon>
        <taxon>Eurotiomycetidae</taxon>
        <taxon>Eurotiales</taxon>
        <taxon>Aspergillaceae</taxon>
        <taxon>Penicillium</taxon>
    </lineage>
</organism>
<dbReference type="OrthoDB" id="76388at2759"/>
<keyword evidence="2" id="KW-0963">Cytoplasm</keyword>
<dbReference type="InterPro" id="IPR036872">
    <property type="entry name" value="CH_dom_sf"/>
</dbReference>
<sequence>MSGILGEAVTPCPSRSRSSGFRSDSETLDSFLNEDTDYEPTGQIEYTTEIKAPTLKSSRPRRVNRVRSVFQIHEDVGEKPGGIVEKRRRETGSISAPANRKSSLLAQPAQRFRPKVNFAPDFPRTAKEKTETQSKPVKSVTNTIRGAVSAKSRDSGEQSSPQSLVQTLKKDVRRNTVYIPPDDTTIASAFMELFSPMKKDVSLQQTSDETQTNTLEAQIARRKYTPGSFFDLDCKINTKKEVFPRPGVIPISASKPVRQNATRQLTIPKSTDFGVAAKHPSPKRAALSDKKNLLQVSPCSVRHKSDDNDVTSSKKAVHSATFNARASALAERLGRTSLSNASKTGRHGFLKMNELNREYPKLAEDISKPALYADDWLSHQETVIAQLCNSLFEYTSGESSFQDQSTLRLELLEIYHTKYFVQLHQKIQASLSCGTLSMSKETLIRNNRLRRDVGLRRKFLDLWIKSYDLRALTAALETVIGRQVSNDPYLFGTNTLGSPESPGRRKRVIAKKLEGFLDTFLLRNDDLGEMLPAHKDSADAQAKAYHRTVLRCIMLIVLLDKGKQSPHSSFPRKLFTPTSNFKSSIEVLQAVTRLLLPSLLFFSPRHMQSDLEDQTVTLNTGEALSLLGGEADVPLSKHLKYPCMSRAAKIFNVQVALSALRSVNGSCAIVENVRAEEIVDGYREKTISLLWALVSKWGLAGLVDWEDLNKEIARLKRKAVSQLGPVVEDQDWFTGIGLNEPDDHTRDLHQWAAILSALKNISISNMTTCFSDGKIYESIVDEYQPYITGTSHTQNTMSLSSRLRLLGCDYQFAQLVSPGTESPILDRDFTFGALAFLCSRLLSASKNARAATILQRAWRARLAARDDARRTIAKSLAEHCAAVVQTRNEILWAKAVIARWWRQVQSRRERQAARRQPTRKRSRQPTGCL</sequence>
<dbReference type="Gene3D" id="1.10.418.10">
    <property type="entry name" value="Calponin-like domain"/>
    <property type="match status" value="1"/>
</dbReference>
<feature type="region of interest" description="Disordered" evidence="4">
    <location>
        <begin position="1"/>
        <end position="45"/>
    </location>
</feature>
<dbReference type="GO" id="GO:0007051">
    <property type="term" value="P:spindle organization"/>
    <property type="evidence" value="ECO:0007669"/>
    <property type="project" value="TreeGrafter"/>
</dbReference>
<comment type="subcellular location">
    <subcellularLocation>
        <location evidence="1">Cytoplasm</location>
    </subcellularLocation>
</comment>
<dbReference type="GO" id="GO:0000278">
    <property type="term" value="P:mitotic cell cycle"/>
    <property type="evidence" value="ECO:0007669"/>
    <property type="project" value="TreeGrafter"/>
</dbReference>
<keyword evidence="6" id="KW-1185">Reference proteome</keyword>
<dbReference type="PANTHER" id="PTHR22706">
    <property type="entry name" value="ASSEMBLY FACTOR FOR SPINDLE MICROTUBULES"/>
    <property type="match status" value="1"/>
</dbReference>
<dbReference type="PANTHER" id="PTHR22706:SF1">
    <property type="entry name" value="ASSEMBLY FACTOR FOR SPINDLE MICROTUBULES"/>
    <property type="match status" value="1"/>
</dbReference>
<gene>
    <name evidence="5" type="ORF">N7468_000951</name>
</gene>
<evidence type="ECO:0000313" key="6">
    <source>
        <dbReference type="Proteomes" id="UP001150941"/>
    </source>
</evidence>
<feature type="region of interest" description="Disordered" evidence="4">
    <location>
        <begin position="119"/>
        <end position="165"/>
    </location>
</feature>
<dbReference type="EMBL" id="JAPQKS010000002">
    <property type="protein sequence ID" value="KAJ5245968.1"/>
    <property type="molecule type" value="Genomic_DNA"/>
</dbReference>
<dbReference type="RefSeq" id="XP_058333389.1">
    <property type="nucleotide sequence ID" value="XM_058470248.1"/>
</dbReference>
<evidence type="ECO:0008006" key="7">
    <source>
        <dbReference type="Google" id="ProtNLM"/>
    </source>
</evidence>
<feature type="region of interest" description="Disordered" evidence="4">
    <location>
        <begin position="909"/>
        <end position="929"/>
    </location>
</feature>
<dbReference type="GeneID" id="83197551"/>
<evidence type="ECO:0000256" key="1">
    <source>
        <dbReference type="ARBA" id="ARBA00004496"/>
    </source>
</evidence>
<name>A0A9W9PHW8_9EURO</name>
<reference evidence="5" key="1">
    <citation type="submission" date="2022-11" db="EMBL/GenBank/DDBJ databases">
        <authorList>
            <person name="Petersen C."/>
        </authorList>
    </citation>
    <scope>NUCLEOTIDE SEQUENCE</scope>
    <source>
        <strain evidence="5">IBT 19713</strain>
    </source>
</reference>
<evidence type="ECO:0000256" key="4">
    <source>
        <dbReference type="SAM" id="MobiDB-lite"/>
    </source>
</evidence>
<evidence type="ECO:0000313" key="5">
    <source>
        <dbReference type="EMBL" id="KAJ5245968.1"/>
    </source>
</evidence>
<reference evidence="5" key="2">
    <citation type="journal article" date="2023" name="IMA Fungus">
        <title>Comparative genomic study of the Penicillium genus elucidates a diverse pangenome and 15 lateral gene transfer events.</title>
        <authorList>
            <person name="Petersen C."/>
            <person name="Sorensen T."/>
            <person name="Nielsen M.R."/>
            <person name="Sondergaard T.E."/>
            <person name="Sorensen J.L."/>
            <person name="Fitzpatrick D.A."/>
            <person name="Frisvad J.C."/>
            <person name="Nielsen K.L."/>
        </authorList>
    </citation>
    <scope>NUCLEOTIDE SEQUENCE</scope>
    <source>
        <strain evidence="5">IBT 19713</strain>
    </source>
</reference>
<dbReference type="GO" id="GO:0005516">
    <property type="term" value="F:calmodulin binding"/>
    <property type="evidence" value="ECO:0007669"/>
    <property type="project" value="UniProtKB-KW"/>
</dbReference>
<protein>
    <recommendedName>
        <fullName evidence="7">Calponin-homology (CH) domain-containing protein</fullName>
    </recommendedName>
</protein>
<dbReference type="SUPFAM" id="SSF47576">
    <property type="entry name" value="Calponin-homology domain, CH-domain"/>
    <property type="match status" value="1"/>
</dbReference>
<dbReference type="Proteomes" id="UP001150941">
    <property type="component" value="Unassembled WGS sequence"/>
</dbReference>